<proteinExistence type="inferred from homology"/>
<keyword evidence="6" id="KW-1185">Reference proteome</keyword>
<dbReference type="PANTHER" id="PTHR11071:SF561">
    <property type="entry name" value="PEPTIDYL-PROLYL CIS-TRANS ISOMERASE D-RELATED"/>
    <property type="match status" value="1"/>
</dbReference>
<dbReference type="PIRSF" id="PIRSF001467">
    <property type="entry name" value="Peptidylpro_ismrse"/>
    <property type="match status" value="1"/>
</dbReference>
<evidence type="ECO:0000256" key="1">
    <source>
        <dbReference type="ARBA" id="ARBA00023110"/>
    </source>
</evidence>
<dbReference type="PRINTS" id="PR00153">
    <property type="entry name" value="CSAPPISMRASE"/>
</dbReference>
<dbReference type="InterPro" id="IPR020892">
    <property type="entry name" value="Cyclophilin-type_PPIase_CS"/>
</dbReference>
<organism evidence="5 6">
    <name type="scientific">Tritrichomonas musculus</name>
    <dbReference type="NCBI Taxonomy" id="1915356"/>
    <lineage>
        <taxon>Eukaryota</taxon>
        <taxon>Metamonada</taxon>
        <taxon>Parabasalia</taxon>
        <taxon>Tritrichomonadida</taxon>
        <taxon>Tritrichomonadidae</taxon>
        <taxon>Tritrichomonas</taxon>
    </lineage>
</organism>
<dbReference type="PROSITE" id="PS50072">
    <property type="entry name" value="CSA_PPIASE_2"/>
    <property type="match status" value="1"/>
</dbReference>
<dbReference type="PROSITE" id="PS00170">
    <property type="entry name" value="CSA_PPIASE_1"/>
    <property type="match status" value="1"/>
</dbReference>
<comment type="caution">
    <text evidence="5">The sequence shown here is derived from an EMBL/GenBank/DDBJ whole genome shotgun (WGS) entry which is preliminary data.</text>
</comment>
<keyword evidence="2 3" id="KW-0413">Isomerase</keyword>
<dbReference type="Proteomes" id="UP001470230">
    <property type="component" value="Unassembled WGS sequence"/>
</dbReference>
<comment type="similarity">
    <text evidence="3">Belongs to the cyclophilin-type PPIase family.</text>
</comment>
<dbReference type="EMBL" id="JAPFFF010000015">
    <property type="protein sequence ID" value="KAK8866942.1"/>
    <property type="molecule type" value="Genomic_DNA"/>
</dbReference>
<protein>
    <recommendedName>
        <fullName evidence="3">Peptidyl-prolyl cis-trans isomerase</fullName>
        <shortName evidence="3">PPIase</shortName>
        <ecNumber evidence="3">5.2.1.8</ecNumber>
    </recommendedName>
</protein>
<reference evidence="5 6" key="1">
    <citation type="submission" date="2024-04" db="EMBL/GenBank/DDBJ databases">
        <title>Tritrichomonas musculus Genome.</title>
        <authorList>
            <person name="Alves-Ferreira E."/>
            <person name="Grigg M."/>
            <person name="Lorenzi H."/>
            <person name="Galac M."/>
        </authorList>
    </citation>
    <scope>NUCLEOTIDE SEQUENCE [LARGE SCALE GENOMIC DNA]</scope>
    <source>
        <strain evidence="5 6">EAF2021</strain>
    </source>
</reference>
<evidence type="ECO:0000256" key="3">
    <source>
        <dbReference type="RuleBase" id="RU363019"/>
    </source>
</evidence>
<dbReference type="Gene3D" id="2.40.100.10">
    <property type="entry name" value="Cyclophilin-like"/>
    <property type="match status" value="1"/>
</dbReference>
<dbReference type="SUPFAM" id="SSF50891">
    <property type="entry name" value="Cyclophilin-like"/>
    <property type="match status" value="1"/>
</dbReference>
<accession>A0ABR2IPR2</accession>
<keyword evidence="1 3" id="KW-0697">Rotamase</keyword>
<dbReference type="InterPro" id="IPR029000">
    <property type="entry name" value="Cyclophilin-like_dom_sf"/>
</dbReference>
<dbReference type="PANTHER" id="PTHR11071">
    <property type="entry name" value="PEPTIDYL-PROLYL CIS-TRANS ISOMERASE"/>
    <property type="match status" value="1"/>
</dbReference>
<evidence type="ECO:0000313" key="6">
    <source>
        <dbReference type="Proteomes" id="UP001470230"/>
    </source>
</evidence>
<sequence>MLAIFIALIASEPKVTNKVYFDIAIGGNKVGRILMGLYGEVVPKTVENFLHLCLCDKQSDDGTQLCYKNSIFHRIIPNFMIQGGDFTNRDGTGGISIYGHKFDDENFQIKHTGPGLLSMANSGPNTNGSQFFITTVRTEWLDGKHVVFGRVMSGMKIVKMIEAVGSQSGAPSQEVEIIACGEL</sequence>
<name>A0ABR2IPR2_9EUKA</name>
<gene>
    <name evidence="5" type="ORF">M9Y10_009911</name>
</gene>
<dbReference type="Pfam" id="PF00160">
    <property type="entry name" value="Pro_isomerase"/>
    <property type="match status" value="1"/>
</dbReference>
<comment type="function">
    <text evidence="3">PPIases accelerate the folding of proteins. It catalyzes the cis-trans isomerization of proline imidic peptide bonds in oligopeptides.</text>
</comment>
<dbReference type="InterPro" id="IPR002130">
    <property type="entry name" value="Cyclophilin-type_PPIase_dom"/>
</dbReference>
<dbReference type="InterPro" id="IPR024936">
    <property type="entry name" value="Cyclophilin-type_PPIase"/>
</dbReference>
<feature type="domain" description="PPIase cyclophilin-type" evidence="4">
    <location>
        <begin position="20"/>
        <end position="182"/>
    </location>
</feature>
<dbReference type="EC" id="5.2.1.8" evidence="3"/>
<evidence type="ECO:0000256" key="2">
    <source>
        <dbReference type="ARBA" id="ARBA00023235"/>
    </source>
</evidence>
<evidence type="ECO:0000313" key="5">
    <source>
        <dbReference type="EMBL" id="KAK8866942.1"/>
    </source>
</evidence>
<comment type="catalytic activity">
    <reaction evidence="3">
        <text>[protein]-peptidylproline (omega=180) = [protein]-peptidylproline (omega=0)</text>
        <dbReference type="Rhea" id="RHEA:16237"/>
        <dbReference type="Rhea" id="RHEA-COMP:10747"/>
        <dbReference type="Rhea" id="RHEA-COMP:10748"/>
        <dbReference type="ChEBI" id="CHEBI:83833"/>
        <dbReference type="ChEBI" id="CHEBI:83834"/>
        <dbReference type="EC" id="5.2.1.8"/>
    </reaction>
</comment>
<evidence type="ECO:0000259" key="4">
    <source>
        <dbReference type="PROSITE" id="PS50072"/>
    </source>
</evidence>